<name>A0A841ILF4_9ACTN</name>
<evidence type="ECO:0000313" key="4">
    <source>
        <dbReference type="Proteomes" id="UP000536604"/>
    </source>
</evidence>
<proteinExistence type="predicted"/>
<feature type="transmembrane region" description="Helical" evidence="2">
    <location>
        <begin position="50"/>
        <end position="73"/>
    </location>
</feature>
<organism evidence="3 4">
    <name type="scientific">Nocardiopsis algeriensis</name>
    <dbReference type="NCBI Taxonomy" id="1478215"/>
    <lineage>
        <taxon>Bacteria</taxon>
        <taxon>Bacillati</taxon>
        <taxon>Actinomycetota</taxon>
        <taxon>Actinomycetes</taxon>
        <taxon>Streptosporangiales</taxon>
        <taxon>Nocardiopsidaceae</taxon>
        <taxon>Nocardiopsis</taxon>
    </lineage>
</organism>
<dbReference type="AlphaFoldDB" id="A0A841ILF4"/>
<keyword evidence="4" id="KW-1185">Reference proteome</keyword>
<reference evidence="3 4" key="1">
    <citation type="submission" date="2020-08" db="EMBL/GenBank/DDBJ databases">
        <title>Genomic Encyclopedia of Type Strains, Phase III (KMG-III): the genomes of soil and plant-associated and newly described type strains.</title>
        <authorList>
            <person name="Whitman W."/>
        </authorList>
    </citation>
    <scope>NUCLEOTIDE SEQUENCE [LARGE SCALE GENOMIC DNA]</scope>
    <source>
        <strain evidence="3 4">CECT 8712</strain>
    </source>
</reference>
<accession>A0A841ILF4</accession>
<evidence type="ECO:0000313" key="3">
    <source>
        <dbReference type="EMBL" id="MBB6118882.1"/>
    </source>
</evidence>
<dbReference type="EMBL" id="JACHJO010000002">
    <property type="protein sequence ID" value="MBB6118882.1"/>
    <property type="molecule type" value="Genomic_DNA"/>
</dbReference>
<feature type="region of interest" description="Disordered" evidence="1">
    <location>
        <begin position="1"/>
        <end position="27"/>
    </location>
</feature>
<keyword evidence="2" id="KW-1133">Transmembrane helix</keyword>
<dbReference type="RefSeq" id="WP_184287626.1">
    <property type="nucleotide sequence ID" value="NZ_JACHJO010000002.1"/>
</dbReference>
<dbReference type="Proteomes" id="UP000536604">
    <property type="component" value="Unassembled WGS sequence"/>
</dbReference>
<sequence>MEAAAELESGTDGGDDRPGTGTTPIVPVRQLSLWPPPRTVRTNARRRRQIGAGIAAGLAVLLVAGGAAAVWALSGDSEEEAPAVTVGAEVFVGSWSGEMVQTDTEGNHVADWHAEVRIEEGAERGSTAWTTFNCSGTLALTAADNDRRVYTYTETADPEERCVDESELTVWPASEGKGLEAEWSSVTREGTRMVSTGPLL</sequence>
<keyword evidence="2" id="KW-0472">Membrane</keyword>
<keyword evidence="2" id="KW-0812">Transmembrane</keyword>
<gene>
    <name evidence="3" type="ORF">FHS13_000814</name>
</gene>
<evidence type="ECO:0000256" key="2">
    <source>
        <dbReference type="SAM" id="Phobius"/>
    </source>
</evidence>
<comment type="caution">
    <text evidence="3">The sequence shown here is derived from an EMBL/GenBank/DDBJ whole genome shotgun (WGS) entry which is preliminary data.</text>
</comment>
<evidence type="ECO:0000256" key="1">
    <source>
        <dbReference type="SAM" id="MobiDB-lite"/>
    </source>
</evidence>
<protein>
    <submittedName>
        <fullName evidence="3">Uncharacterized protein</fullName>
    </submittedName>
</protein>